<evidence type="ECO:0000256" key="1">
    <source>
        <dbReference type="ARBA" id="ARBA00004141"/>
    </source>
</evidence>
<dbReference type="Pfam" id="PF04138">
    <property type="entry name" value="GtrA_DPMS_TM"/>
    <property type="match status" value="1"/>
</dbReference>
<proteinExistence type="inferred from homology"/>
<dbReference type="PANTHER" id="PTHR38459:SF1">
    <property type="entry name" value="PROPHAGE BACTOPRENOL-LINKED GLUCOSE TRANSLOCASE HOMOLOG"/>
    <property type="match status" value="1"/>
</dbReference>
<protein>
    <submittedName>
        <fullName evidence="6">GtrA family protein</fullName>
    </submittedName>
</protein>
<evidence type="ECO:0000313" key="7">
    <source>
        <dbReference type="Proteomes" id="UP000010448"/>
    </source>
</evidence>
<dbReference type="InterPro" id="IPR007267">
    <property type="entry name" value="GtrA_DPMS_TM"/>
</dbReference>
<dbReference type="GO" id="GO:0005886">
    <property type="term" value="C:plasma membrane"/>
    <property type="evidence" value="ECO:0007669"/>
    <property type="project" value="TreeGrafter"/>
</dbReference>
<organism evidence="6 7">
    <name type="scientific">Pseudomonas bharatica CSV86</name>
    <dbReference type="NCBI Taxonomy" id="1005395"/>
    <lineage>
        <taxon>Bacteria</taxon>
        <taxon>Pseudomonadati</taxon>
        <taxon>Pseudomonadota</taxon>
        <taxon>Gammaproteobacteria</taxon>
        <taxon>Pseudomonadales</taxon>
        <taxon>Pseudomonadaceae</taxon>
        <taxon>Pseudomonas</taxon>
        <taxon>Pseudomonas bharatica</taxon>
    </lineage>
</organism>
<evidence type="ECO:0000256" key="5">
    <source>
        <dbReference type="ARBA" id="ARBA00023136"/>
    </source>
</evidence>
<keyword evidence="7" id="KW-1185">Reference proteome</keyword>
<sequence length="139" mass="14800">METKCPPLVFLLFRYLGVGSIATAIHYAIFLALIEAELADPVSASICGSMVGAIASFIGNRAHCFKADGSRVLQPIRFTLVALAANLGNGVGIWVLIKLSFSPLIAQALVTIALTALGFIAHRFWTFSHADIKSVSRAP</sequence>
<evidence type="ECO:0000256" key="2">
    <source>
        <dbReference type="ARBA" id="ARBA00009399"/>
    </source>
</evidence>
<dbReference type="Proteomes" id="UP000010448">
    <property type="component" value="Unassembled WGS sequence"/>
</dbReference>
<evidence type="ECO:0000256" key="3">
    <source>
        <dbReference type="ARBA" id="ARBA00022692"/>
    </source>
</evidence>
<dbReference type="eggNOG" id="COG2246">
    <property type="taxonomic scope" value="Bacteria"/>
</dbReference>
<gene>
    <name evidence="6" type="ORF">CSV86_016750</name>
</gene>
<reference evidence="6 7" key="1">
    <citation type="journal article" date="2013" name="Genome Announc.">
        <title>Genome Sequence of Naphthalene-Degrading Soil Bacterium Pseudomonas putida CSV86.</title>
        <authorList>
            <person name="Phale P.S."/>
            <person name="Paliwal V."/>
            <person name="Raju S.C."/>
            <person name="Modak A."/>
            <person name="Purohit H.J."/>
        </authorList>
    </citation>
    <scope>NUCLEOTIDE SEQUENCE [LARGE SCALE GENOMIC DNA]</scope>
    <source>
        <strain evidence="6 7">CSV86</strain>
    </source>
</reference>
<keyword evidence="4" id="KW-1133">Transmembrane helix</keyword>
<dbReference type="EMBL" id="AMWJ02000002">
    <property type="protein sequence ID" value="NNJ16738.1"/>
    <property type="molecule type" value="Genomic_DNA"/>
</dbReference>
<keyword evidence="5" id="KW-0472">Membrane</keyword>
<evidence type="ECO:0000313" key="6">
    <source>
        <dbReference type="EMBL" id="NNJ16738.1"/>
    </source>
</evidence>
<dbReference type="InterPro" id="IPR051401">
    <property type="entry name" value="GtrA_CellWall_Glycosyl"/>
</dbReference>
<comment type="similarity">
    <text evidence="2">Belongs to the GtrA family.</text>
</comment>
<accession>L1M757</accession>
<keyword evidence="3" id="KW-0812">Transmembrane</keyword>
<name>L1M757_9PSED</name>
<dbReference type="AlphaFoldDB" id="L1M757"/>
<dbReference type="GO" id="GO:0000271">
    <property type="term" value="P:polysaccharide biosynthetic process"/>
    <property type="evidence" value="ECO:0007669"/>
    <property type="project" value="InterPro"/>
</dbReference>
<comment type="subcellular location">
    <subcellularLocation>
        <location evidence="1">Membrane</location>
        <topology evidence="1">Multi-pass membrane protein</topology>
    </subcellularLocation>
</comment>
<dbReference type="OrthoDB" id="6868638at2"/>
<evidence type="ECO:0000256" key="4">
    <source>
        <dbReference type="ARBA" id="ARBA00022989"/>
    </source>
</evidence>
<dbReference type="RefSeq" id="WP_009394988.1">
    <property type="nucleotide sequence ID" value="NZ_AMWJ02000002.1"/>
</dbReference>
<dbReference type="PANTHER" id="PTHR38459">
    <property type="entry name" value="PROPHAGE BACTOPRENOL-LINKED GLUCOSE TRANSLOCASE HOMOLOG"/>
    <property type="match status" value="1"/>
</dbReference>
<comment type="caution">
    <text evidence="6">The sequence shown here is derived from an EMBL/GenBank/DDBJ whole genome shotgun (WGS) entry which is preliminary data.</text>
</comment>